<dbReference type="VEuPathDB" id="FungiDB:KRP22_5829"/>
<dbReference type="VEuPathDB" id="FungiDB:KRP23_6461"/>
<feature type="compositionally biased region" description="Basic and acidic residues" evidence="1">
    <location>
        <begin position="113"/>
        <end position="124"/>
    </location>
</feature>
<protein>
    <submittedName>
        <fullName evidence="2">Uncharacterized protein</fullName>
    </submittedName>
</protein>
<keyword evidence="3" id="KW-1185">Reference proteome</keyword>
<dbReference type="HOGENOM" id="CLU_913579_0_0_1"/>
<accession>H3GXI7</accession>
<feature type="compositionally biased region" description="Basic and acidic residues" evidence="1">
    <location>
        <begin position="185"/>
        <end position="201"/>
    </location>
</feature>
<dbReference type="STRING" id="164328.H3GXI7"/>
<dbReference type="eggNOG" id="ENOG502SREH">
    <property type="taxonomic scope" value="Eukaryota"/>
</dbReference>
<evidence type="ECO:0000313" key="3">
    <source>
        <dbReference type="Proteomes" id="UP000005238"/>
    </source>
</evidence>
<feature type="region of interest" description="Disordered" evidence="1">
    <location>
        <begin position="1"/>
        <end position="201"/>
    </location>
</feature>
<reference evidence="3" key="1">
    <citation type="journal article" date="2006" name="Science">
        <title>Phytophthora genome sequences uncover evolutionary origins and mechanisms of pathogenesis.</title>
        <authorList>
            <person name="Tyler B.M."/>
            <person name="Tripathy S."/>
            <person name="Zhang X."/>
            <person name="Dehal P."/>
            <person name="Jiang R.H."/>
            <person name="Aerts A."/>
            <person name="Arredondo F.D."/>
            <person name="Baxter L."/>
            <person name="Bensasson D."/>
            <person name="Beynon J.L."/>
            <person name="Chapman J."/>
            <person name="Damasceno C.M."/>
            <person name="Dorrance A.E."/>
            <person name="Dou D."/>
            <person name="Dickerman A.W."/>
            <person name="Dubchak I.L."/>
            <person name="Garbelotto M."/>
            <person name="Gijzen M."/>
            <person name="Gordon S.G."/>
            <person name="Govers F."/>
            <person name="Grunwald N.J."/>
            <person name="Huang W."/>
            <person name="Ivors K.L."/>
            <person name="Jones R.W."/>
            <person name="Kamoun S."/>
            <person name="Krampis K."/>
            <person name="Lamour K.H."/>
            <person name="Lee M.K."/>
            <person name="McDonald W.H."/>
            <person name="Medina M."/>
            <person name="Meijer H.J."/>
            <person name="Nordberg E.K."/>
            <person name="Maclean D.J."/>
            <person name="Ospina-Giraldo M.D."/>
            <person name="Morris P.F."/>
            <person name="Phuntumart V."/>
            <person name="Putnam N.H."/>
            <person name="Rash S."/>
            <person name="Rose J.K."/>
            <person name="Sakihama Y."/>
            <person name="Salamov A.A."/>
            <person name="Savidor A."/>
            <person name="Scheuring C.F."/>
            <person name="Smith B.M."/>
            <person name="Sobral B.W."/>
            <person name="Terry A."/>
            <person name="Torto-Alalibo T.A."/>
            <person name="Win J."/>
            <person name="Xu Z."/>
            <person name="Zhang H."/>
            <person name="Grigoriev I.V."/>
            <person name="Rokhsar D.S."/>
            <person name="Boore J.L."/>
        </authorList>
    </citation>
    <scope>NUCLEOTIDE SEQUENCE [LARGE SCALE GENOMIC DNA]</scope>
    <source>
        <strain evidence="3">Pr102</strain>
    </source>
</reference>
<dbReference type="InParanoid" id="H3GXI7"/>
<dbReference type="EnsemblProtists" id="Phyra82317">
    <property type="protein sequence ID" value="Phyra82317"/>
    <property type="gene ID" value="Phyra82317"/>
</dbReference>
<dbReference type="Proteomes" id="UP000005238">
    <property type="component" value="Unassembled WGS sequence"/>
</dbReference>
<sequence>MFMSGSSFDDDAPSRGGSRGRKGGSRDDDVSDVVEVLTLDDHRTGSGGVSAHPNSLKDDDLEGEVGGAEYLSGARSNVIQQQRELQKKKLQERMGGGVVRTSLPKQYSAPRSMDVDERPSRFGRDDDELDEDPPGGRPSVRRAGSSRQSVNGRGSAGSQAHSRRSRDDDDDDDDVRRPTGSRTAGTRDWERDRERDRDYDRDYDREPVSAIVIVEAVESVDTRATKTVIESEAVVGTAIETTAMTQIVIAHGRPKARAVDPAVVRTTMTHHPRVPSAEQPAVAAATTMMATAVEDRVVEEASLAM</sequence>
<evidence type="ECO:0000313" key="2">
    <source>
        <dbReference type="EnsemblProtists" id="Phyra82317"/>
    </source>
</evidence>
<dbReference type="AlphaFoldDB" id="H3GXI7"/>
<feature type="compositionally biased region" description="Polar residues" evidence="1">
    <location>
        <begin position="145"/>
        <end position="160"/>
    </location>
</feature>
<organism evidence="2 3">
    <name type="scientific">Phytophthora ramorum</name>
    <name type="common">Sudden oak death agent</name>
    <dbReference type="NCBI Taxonomy" id="164328"/>
    <lineage>
        <taxon>Eukaryota</taxon>
        <taxon>Sar</taxon>
        <taxon>Stramenopiles</taxon>
        <taxon>Oomycota</taxon>
        <taxon>Peronosporomycetes</taxon>
        <taxon>Peronosporales</taxon>
        <taxon>Peronosporaceae</taxon>
        <taxon>Phytophthora</taxon>
    </lineage>
</organism>
<evidence type="ECO:0000256" key="1">
    <source>
        <dbReference type="SAM" id="MobiDB-lite"/>
    </source>
</evidence>
<proteinExistence type="predicted"/>
<reference evidence="2" key="2">
    <citation type="submission" date="2015-06" db="UniProtKB">
        <authorList>
            <consortium name="EnsemblProtists"/>
        </authorList>
    </citation>
    <scope>IDENTIFICATION</scope>
    <source>
        <strain evidence="2">Pr102</strain>
    </source>
</reference>
<dbReference type="EMBL" id="DS566067">
    <property type="status" value="NOT_ANNOTATED_CDS"/>
    <property type="molecule type" value="Genomic_DNA"/>
</dbReference>
<name>H3GXI7_PHYRM</name>